<dbReference type="EMBL" id="CM026433">
    <property type="protein sequence ID" value="KAG0554930.1"/>
    <property type="molecule type" value="Genomic_DNA"/>
</dbReference>
<comment type="caution">
    <text evidence="4">The sequence shown here is derived from an EMBL/GenBank/DDBJ whole genome shotgun (WGS) entry which is preliminary data.</text>
</comment>
<keyword evidence="5" id="KW-1185">Reference proteome</keyword>
<evidence type="ECO:0000256" key="2">
    <source>
        <dbReference type="ARBA" id="ARBA00022801"/>
    </source>
</evidence>
<evidence type="ECO:0000313" key="5">
    <source>
        <dbReference type="Proteomes" id="UP000822688"/>
    </source>
</evidence>
<dbReference type="Proteomes" id="UP000822688">
    <property type="component" value="Chromosome 12"/>
</dbReference>
<dbReference type="PANTHER" id="PTHR31126">
    <property type="entry name" value="TYROSINE-PROTEIN PHOSPHATASE"/>
    <property type="match status" value="1"/>
</dbReference>
<dbReference type="InterPro" id="IPR029021">
    <property type="entry name" value="Prot-tyrosine_phosphatase-like"/>
</dbReference>
<dbReference type="PANTHER" id="PTHR31126:SF8">
    <property type="entry name" value="TYROSINE-PROTEIN PHOSPHATASE OCA1-RELATED"/>
    <property type="match status" value="1"/>
</dbReference>
<dbReference type="GO" id="GO:0004725">
    <property type="term" value="F:protein tyrosine phosphatase activity"/>
    <property type="evidence" value="ECO:0007669"/>
    <property type="project" value="UniProtKB-EC"/>
</dbReference>
<dbReference type="AlphaFoldDB" id="A0A8T0G7D0"/>
<dbReference type="Pfam" id="PF03162">
    <property type="entry name" value="Y_phosphatase2"/>
    <property type="match status" value="1"/>
</dbReference>
<keyword evidence="2" id="KW-0378">Hydrolase</keyword>
<sequence>MSYFVPPCNYGMVEYDLSRSGQCHQLNFPFLERLNLRTVIYLSHDEPSQPFLSFLEDQGIALIRPKGLDADIPESSPMSEAEVLFALKVYFSLLLVHIIHCSRQLNYKSITELNERKRVGSSIK</sequence>
<accession>A0A8T0G7D0</accession>
<evidence type="ECO:0000313" key="4">
    <source>
        <dbReference type="EMBL" id="KAG0554930.1"/>
    </source>
</evidence>
<keyword evidence="3" id="KW-0904">Protein phosphatase</keyword>
<dbReference type="SUPFAM" id="SSF52799">
    <property type="entry name" value="(Phosphotyrosine protein) phosphatases II"/>
    <property type="match status" value="1"/>
</dbReference>
<dbReference type="InterPro" id="IPR004861">
    <property type="entry name" value="Siw14-like"/>
</dbReference>
<dbReference type="EC" id="3.1.3.48" evidence="1"/>
<gene>
    <name evidence="4" type="ORF">KC19_12G131100</name>
</gene>
<protein>
    <recommendedName>
        <fullName evidence="1">protein-tyrosine-phosphatase</fullName>
        <ecNumber evidence="1">3.1.3.48</ecNumber>
    </recommendedName>
</protein>
<evidence type="ECO:0000256" key="3">
    <source>
        <dbReference type="ARBA" id="ARBA00022912"/>
    </source>
</evidence>
<proteinExistence type="predicted"/>
<evidence type="ECO:0000256" key="1">
    <source>
        <dbReference type="ARBA" id="ARBA00013064"/>
    </source>
</evidence>
<dbReference type="Gene3D" id="3.90.190.10">
    <property type="entry name" value="Protein tyrosine phosphatase superfamily"/>
    <property type="match status" value="1"/>
</dbReference>
<reference evidence="4" key="1">
    <citation type="submission" date="2020-06" db="EMBL/GenBank/DDBJ databases">
        <title>WGS assembly of Ceratodon purpureus strain R40.</title>
        <authorList>
            <person name="Carey S.B."/>
            <person name="Jenkins J."/>
            <person name="Shu S."/>
            <person name="Lovell J.T."/>
            <person name="Sreedasyam A."/>
            <person name="Maumus F."/>
            <person name="Tiley G.P."/>
            <person name="Fernandez-Pozo N."/>
            <person name="Barry K."/>
            <person name="Chen C."/>
            <person name="Wang M."/>
            <person name="Lipzen A."/>
            <person name="Daum C."/>
            <person name="Saski C.A."/>
            <person name="Payton A.C."/>
            <person name="Mcbreen J.C."/>
            <person name="Conrad R.E."/>
            <person name="Kollar L.M."/>
            <person name="Olsson S."/>
            <person name="Huttunen S."/>
            <person name="Landis J.B."/>
            <person name="Wickett N.J."/>
            <person name="Johnson M.G."/>
            <person name="Rensing S.A."/>
            <person name="Grimwood J."/>
            <person name="Schmutz J."/>
            <person name="Mcdaniel S.F."/>
        </authorList>
    </citation>
    <scope>NUCLEOTIDE SEQUENCE</scope>
    <source>
        <strain evidence="4">R40</strain>
    </source>
</reference>
<name>A0A8T0G7D0_CERPU</name>
<organism evidence="4 5">
    <name type="scientific">Ceratodon purpureus</name>
    <name type="common">Fire moss</name>
    <name type="synonym">Dicranum purpureum</name>
    <dbReference type="NCBI Taxonomy" id="3225"/>
    <lineage>
        <taxon>Eukaryota</taxon>
        <taxon>Viridiplantae</taxon>
        <taxon>Streptophyta</taxon>
        <taxon>Embryophyta</taxon>
        <taxon>Bryophyta</taxon>
        <taxon>Bryophytina</taxon>
        <taxon>Bryopsida</taxon>
        <taxon>Dicranidae</taxon>
        <taxon>Pseudoditrichales</taxon>
        <taxon>Ditrichaceae</taxon>
        <taxon>Ceratodon</taxon>
    </lineage>
</organism>